<dbReference type="PANTHER" id="PTHR43781">
    <property type="entry name" value="SACCHAROPINE DEHYDROGENASE"/>
    <property type="match status" value="1"/>
</dbReference>
<accession>A0ABN3UBG0</accession>
<protein>
    <submittedName>
        <fullName evidence="2">Saccharopine dehydrogenase NADP-binding domain-containing protein</fullName>
    </submittedName>
</protein>
<dbReference type="InterPro" id="IPR005097">
    <property type="entry name" value="Sacchrp_dh_NADP-bd"/>
</dbReference>
<proteinExistence type="predicted"/>
<reference evidence="2 3" key="1">
    <citation type="journal article" date="2019" name="Int. J. Syst. Evol. Microbiol.">
        <title>The Global Catalogue of Microorganisms (GCM) 10K type strain sequencing project: providing services to taxonomists for standard genome sequencing and annotation.</title>
        <authorList>
            <consortium name="The Broad Institute Genomics Platform"/>
            <consortium name="The Broad Institute Genome Sequencing Center for Infectious Disease"/>
            <person name="Wu L."/>
            <person name="Ma J."/>
        </authorList>
    </citation>
    <scope>NUCLEOTIDE SEQUENCE [LARGE SCALE GENOMIC DNA]</scope>
    <source>
        <strain evidence="2 3">JCM 8201</strain>
    </source>
</reference>
<name>A0ABN3UBG0_9ACTN</name>
<gene>
    <name evidence="2" type="ORF">GCM10010439_38850</name>
</gene>
<dbReference type="InterPro" id="IPR036291">
    <property type="entry name" value="NAD(P)-bd_dom_sf"/>
</dbReference>
<dbReference type="Pfam" id="PF03435">
    <property type="entry name" value="Sacchrp_dh_NADP"/>
    <property type="match status" value="1"/>
</dbReference>
<keyword evidence="3" id="KW-1185">Reference proteome</keyword>
<dbReference type="Proteomes" id="UP001501842">
    <property type="component" value="Unassembled WGS sequence"/>
</dbReference>
<dbReference type="EMBL" id="BAAATZ010000015">
    <property type="protein sequence ID" value="GAA2729123.1"/>
    <property type="molecule type" value="Genomic_DNA"/>
</dbReference>
<organism evidence="2 3">
    <name type="scientific">Actinocorallia aurantiaca</name>
    <dbReference type="NCBI Taxonomy" id="46204"/>
    <lineage>
        <taxon>Bacteria</taxon>
        <taxon>Bacillati</taxon>
        <taxon>Actinomycetota</taxon>
        <taxon>Actinomycetes</taxon>
        <taxon>Streptosporangiales</taxon>
        <taxon>Thermomonosporaceae</taxon>
        <taxon>Actinocorallia</taxon>
    </lineage>
</organism>
<dbReference type="SUPFAM" id="SSF51735">
    <property type="entry name" value="NAD(P)-binding Rossmann-fold domains"/>
    <property type="match status" value="1"/>
</dbReference>
<sequence length="327" mass="35270">MRRSVIAVYGATGHTGRLVVEELRKRGYEPLLAGRDPGLPRPVRADDPAAVRELVREADVIVQCAGPFSKTGRVIARTAAEVGCHYVDHAVESHHVRWLFDELQETARRNGVAMVPGLSFYGGLGDLLAGAVTEGMDELDVVTIAYAVSGWRMTTGAKDTAEQLFAETERITFTDGEQRVGYVEPRNVVFPFPPPVGPRTMIAPLPSCDVVLAQRHVRARNIEAQLTAHTFTEDQVFVSEDAAPEDRARSEFMVAVQALGKNSAAGRIVGEDLWLAGVHASVEGAVRLAEGEVGAGVHSPAEAFEAEPFLRVLEGLGAFSLRLPGRA</sequence>
<evidence type="ECO:0000313" key="2">
    <source>
        <dbReference type="EMBL" id="GAA2729123.1"/>
    </source>
</evidence>
<dbReference type="PANTHER" id="PTHR43781:SF1">
    <property type="entry name" value="SACCHAROPINE DEHYDROGENASE"/>
    <property type="match status" value="1"/>
</dbReference>
<dbReference type="RefSeq" id="WP_344451930.1">
    <property type="nucleotide sequence ID" value="NZ_BAAATZ010000015.1"/>
</dbReference>
<dbReference type="Gene3D" id="3.40.50.720">
    <property type="entry name" value="NAD(P)-binding Rossmann-like Domain"/>
    <property type="match status" value="1"/>
</dbReference>
<evidence type="ECO:0000259" key="1">
    <source>
        <dbReference type="Pfam" id="PF03435"/>
    </source>
</evidence>
<evidence type="ECO:0000313" key="3">
    <source>
        <dbReference type="Proteomes" id="UP001501842"/>
    </source>
</evidence>
<feature type="domain" description="Saccharopine dehydrogenase NADP binding" evidence="1">
    <location>
        <begin position="42"/>
        <end position="109"/>
    </location>
</feature>
<comment type="caution">
    <text evidence="2">The sequence shown here is derived from an EMBL/GenBank/DDBJ whole genome shotgun (WGS) entry which is preliminary data.</text>
</comment>